<feature type="compositionally biased region" description="Basic and acidic residues" evidence="4">
    <location>
        <begin position="852"/>
        <end position="894"/>
    </location>
</feature>
<evidence type="ECO:0000256" key="1">
    <source>
        <dbReference type="ARBA" id="ARBA00008535"/>
    </source>
</evidence>
<dbReference type="GO" id="GO:0005525">
    <property type="term" value="F:GTP binding"/>
    <property type="evidence" value="ECO:0007669"/>
    <property type="project" value="UniProtKB-KW"/>
</dbReference>
<evidence type="ECO:0000256" key="2">
    <source>
        <dbReference type="ARBA" id="ARBA00022741"/>
    </source>
</evidence>
<dbReference type="Gene3D" id="3.40.50.300">
    <property type="entry name" value="P-loop containing nucleotide triphosphate hydrolases"/>
    <property type="match status" value="3"/>
</dbReference>
<sequence length="1137" mass="135612">MHTGIDKRNSNFNFKYPIPIHFDSDPIPINIKCVLAVRIVLLGKDVSANSRVGNVMFGRSAFESESLPYDHHNERVRGKGMTLINCPHLLHPNLLYSQITEGVKECISMFTPGPHVILLILQHHDFSEEDKHRVKSVLKEFSDQAINRTIVLTTDEETQSYMSTSVVKNEWITDLKEECGGGHLQFDEERPAWLSEMLTRVDGILKKEPDEYLESKVSGTSVDPEPMVRSQEKDSSHKDDGKLTESHRKGRDEGNVQSSYSSVAVKSKLNLVLCGTDATLKVTLSKLLRGKAKKPLSQKVISSSVCVKKEEKVHGHHISVVELPALTRLSDEEMIHETFNCLSLCYPGVHVFLIIVPVGPLSNEDKGEMEKIQKTFYSSEHFMMIFTTDVDVDRNVTNFVESYAECQRFISLCGGRYRVMGFKEHEEFKPTSVELLDYINNMKSEPYSLQMYVRSQEKRARHETEEKYKDELCELKSKIKELQLKVSSYGVEDKQEDLRHLRIVLIGKTGNGKSATGNTILGEDKFESLASSDSVTTVCEKRVGEIDGRSVAIVDTPGVFDTTMTNEKILEEIVKCVSLSAPGPHVFIIVLCVGRFTREESDTVDLIRTFFGPKVAQFSIVLFTNGDKLRNESIEHFVNRSNNNDLQKLLRDCGNRFLAFNNNETGDRTQVNRLLNIIEEMKTTNQGRYFTNSMFEEAEISIKKNMEKILKEKEKEIQAQNEELKAKHEIEMENMKKRLNEEKRRTDEERMKMERKFREHKETLRKEFEEKEKSERLKREKEKQKQFEEEKQQKAEYHQKIEEMKKEIEHQRSLYEKQQREREEEYRKREEKFRHDVEEMKYKESLITQLQKKQEEEIKKRESEEKKRREQEEKESEEWTRKISEAENDRRDIQEEIKRQQREWEEKIKQQMREREEDERKRKDSHEEQLREKQEELENMRWTFEKEREEERQQREDERQKQRQEKEEKEREYEEKKNDIIKCYEQLERERKVMWETKSREYDERREEETKRWEKMIDDLKRQQEKEIKRRETQERERKVREEKERQEIKQEHELRIKEMKKKHEDEARKQAEELNEFREKNEQHVQELKQILEERQKQQELLEKLYEHLKQQKGEKIEELRKQVEKLRNKSRCVIT</sequence>
<dbReference type="PANTHER" id="PTHR10903">
    <property type="entry name" value="GTPASE, IMAP FAMILY MEMBER-RELATED"/>
    <property type="match status" value="1"/>
</dbReference>
<gene>
    <name evidence="6" type="ORF">IRJ41_016371</name>
</gene>
<reference evidence="6" key="1">
    <citation type="submission" date="2021-02" db="EMBL/GenBank/DDBJ databases">
        <title>Comparative genomics reveals that relaxation of natural selection precedes convergent phenotypic evolution of cavefish.</title>
        <authorList>
            <person name="Peng Z."/>
        </authorList>
    </citation>
    <scope>NUCLEOTIDE SEQUENCE</scope>
    <source>
        <tissue evidence="6">Muscle</tissue>
    </source>
</reference>
<dbReference type="PROSITE" id="PS51720">
    <property type="entry name" value="G_AIG1"/>
    <property type="match status" value="1"/>
</dbReference>
<feature type="compositionally biased region" description="Basic and acidic residues" evidence="4">
    <location>
        <begin position="230"/>
        <end position="254"/>
    </location>
</feature>
<dbReference type="InterPro" id="IPR045058">
    <property type="entry name" value="GIMA/IAN/Toc"/>
</dbReference>
<feature type="region of interest" description="Disordered" evidence="4">
    <location>
        <begin position="908"/>
        <end position="975"/>
    </location>
</feature>
<dbReference type="FunFam" id="3.40.50.300:FF:000366">
    <property type="entry name" value="GTPase, IMAP family member 2"/>
    <property type="match status" value="1"/>
</dbReference>
<dbReference type="CDD" id="cd01852">
    <property type="entry name" value="AIG1"/>
    <property type="match status" value="1"/>
</dbReference>
<feature type="compositionally biased region" description="Basic and acidic residues" evidence="4">
    <location>
        <begin position="769"/>
        <end position="844"/>
    </location>
</feature>
<dbReference type="Proteomes" id="UP001059041">
    <property type="component" value="Linkage Group LG5"/>
</dbReference>
<accession>A0A9W7WW51</accession>
<feature type="region of interest" description="Disordered" evidence="4">
    <location>
        <begin position="214"/>
        <end position="259"/>
    </location>
</feature>
<dbReference type="EMBL" id="JAFHDT010000005">
    <property type="protein sequence ID" value="KAI7809760.1"/>
    <property type="molecule type" value="Genomic_DNA"/>
</dbReference>
<name>A0A9W7WW51_TRIRA</name>
<dbReference type="Pfam" id="PF04548">
    <property type="entry name" value="AIG1"/>
    <property type="match status" value="3"/>
</dbReference>
<proteinExistence type="inferred from homology"/>
<feature type="domain" description="AIG1-type G" evidence="5">
    <location>
        <begin position="498"/>
        <end position="699"/>
    </location>
</feature>
<feature type="region of interest" description="Disordered" evidence="4">
    <location>
        <begin position="1024"/>
        <end position="1081"/>
    </location>
</feature>
<evidence type="ECO:0000313" key="7">
    <source>
        <dbReference type="Proteomes" id="UP001059041"/>
    </source>
</evidence>
<keyword evidence="2" id="KW-0547">Nucleotide-binding</keyword>
<keyword evidence="7" id="KW-1185">Reference proteome</keyword>
<keyword evidence="3" id="KW-0342">GTP-binding</keyword>
<dbReference type="InterPro" id="IPR006703">
    <property type="entry name" value="G_AIG1"/>
</dbReference>
<organism evidence="6 7">
    <name type="scientific">Triplophysa rosa</name>
    <name type="common">Cave loach</name>
    <dbReference type="NCBI Taxonomy" id="992332"/>
    <lineage>
        <taxon>Eukaryota</taxon>
        <taxon>Metazoa</taxon>
        <taxon>Chordata</taxon>
        <taxon>Craniata</taxon>
        <taxon>Vertebrata</taxon>
        <taxon>Euteleostomi</taxon>
        <taxon>Actinopterygii</taxon>
        <taxon>Neopterygii</taxon>
        <taxon>Teleostei</taxon>
        <taxon>Ostariophysi</taxon>
        <taxon>Cypriniformes</taxon>
        <taxon>Nemacheilidae</taxon>
        <taxon>Triplophysa</taxon>
    </lineage>
</organism>
<dbReference type="InterPro" id="IPR027417">
    <property type="entry name" value="P-loop_NTPase"/>
</dbReference>
<comment type="caution">
    <text evidence="6">The sequence shown here is derived from an EMBL/GenBank/DDBJ whole genome shotgun (WGS) entry which is preliminary data.</text>
</comment>
<dbReference type="PANTHER" id="PTHR10903:SF170">
    <property type="entry name" value="GTPASE IMAP FAMILY MEMBER 7"/>
    <property type="match status" value="1"/>
</dbReference>
<comment type="similarity">
    <text evidence="1">Belongs to the TRAFAC class TrmE-Era-EngA-EngB-Septin-like GTPase superfamily. AIG1/Toc34/Toc159-like paraseptin GTPase family. IAN subfamily.</text>
</comment>
<feature type="region of interest" description="Disordered" evidence="4">
    <location>
        <begin position="769"/>
        <end position="894"/>
    </location>
</feature>
<evidence type="ECO:0000256" key="4">
    <source>
        <dbReference type="SAM" id="MobiDB-lite"/>
    </source>
</evidence>
<evidence type="ECO:0000313" key="6">
    <source>
        <dbReference type="EMBL" id="KAI7809760.1"/>
    </source>
</evidence>
<evidence type="ECO:0000256" key="3">
    <source>
        <dbReference type="ARBA" id="ARBA00023134"/>
    </source>
</evidence>
<evidence type="ECO:0000259" key="5">
    <source>
        <dbReference type="PROSITE" id="PS51720"/>
    </source>
</evidence>
<dbReference type="SUPFAM" id="SSF52540">
    <property type="entry name" value="P-loop containing nucleoside triphosphate hydrolases"/>
    <property type="match status" value="1"/>
</dbReference>
<dbReference type="AlphaFoldDB" id="A0A9W7WW51"/>
<protein>
    <submittedName>
        <fullName evidence="6">Early endosome antigen 1-like</fullName>
    </submittedName>
</protein>